<reference evidence="2 3" key="1">
    <citation type="submission" date="2017-02" db="EMBL/GenBank/DDBJ databases">
        <title>Draft genome of Saccharomonospora sp. 154.</title>
        <authorList>
            <person name="Alonso-Carmona G.S."/>
            <person name="De La Haba R."/>
            <person name="Vera-Gargallo B."/>
            <person name="Sandoval-Trujillo A.H."/>
            <person name="Ramirez-Duran N."/>
            <person name="Ventosa A."/>
        </authorList>
    </citation>
    <scope>NUCLEOTIDE SEQUENCE [LARGE SCALE GENOMIC DNA]</scope>
    <source>
        <strain evidence="2 3">LRS4.154</strain>
    </source>
</reference>
<dbReference type="GO" id="GO:0016787">
    <property type="term" value="F:hydrolase activity"/>
    <property type="evidence" value="ECO:0007669"/>
    <property type="project" value="UniProtKB-KW"/>
</dbReference>
<dbReference type="InterPro" id="IPR029058">
    <property type="entry name" value="AB_hydrolase_fold"/>
</dbReference>
<dbReference type="EMBL" id="MWIH01000006">
    <property type="protein sequence ID" value="OQO91110.1"/>
    <property type="molecule type" value="Genomic_DNA"/>
</dbReference>
<accession>A0A1V9A252</accession>
<organism evidence="2 3">
    <name type="scientific">Saccharomonospora piscinae</name>
    <dbReference type="NCBI Taxonomy" id="687388"/>
    <lineage>
        <taxon>Bacteria</taxon>
        <taxon>Bacillati</taxon>
        <taxon>Actinomycetota</taxon>
        <taxon>Actinomycetes</taxon>
        <taxon>Pseudonocardiales</taxon>
        <taxon>Pseudonocardiaceae</taxon>
        <taxon>Saccharomonospora</taxon>
    </lineage>
</organism>
<dbReference type="Gene3D" id="3.40.50.1820">
    <property type="entry name" value="alpha/beta hydrolase"/>
    <property type="match status" value="1"/>
</dbReference>
<gene>
    <name evidence="2" type="ORF">B1813_16610</name>
</gene>
<dbReference type="PANTHER" id="PTHR33428">
    <property type="entry name" value="CHLOROPHYLLASE-2, CHLOROPLASTIC"/>
    <property type="match status" value="1"/>
</dbReference>
<keyword evidence="2" id="KW-0378">Hydrolase</keyword>
<dbReference type="PANTHER" id="PTHR33428:SF14">
    <property type="entry name" value="CARBOXYLESTERASE TYPE B DOMAIN-CONTAINING PROTEIN"/>
    <property type="match status" value="1"/>
</dbReference>
<dbReference type="AlphaFoldDB" id="A0A1V9A252"/>
<evidence type="ECO:0000313" key="3">
    <source>
        <dbReference type="Proteomes" id="UP000192591"/>
    </source>
</evidence>
<proteinExistence type="predicted"/>
<protein>
    <submittedName>
        <fullName evidence="2">Alpha/beta hydrolase</fullName>
    </submittedName>
</protein>
<comment type="caution">
    <text evidence="2">The sequence shown here is derived from an EMBL/GenBank/DDBJ whole genome shotgun (WGS) entry which is preliminary data.</text>
</comment>
<dbReference type="InterPro" id="IPR041127">
    <property type="entry name" value="PET_hydrolase/cutinase-like"/>
</dbReference>
<dbReference type="SUPFAM" id="SSF53474">
    <property type="entry name" value="alpha/beta-Hydrolases"/>
    <property type="match status" value="1"/>
</dbReference>
<dbReference type="Proteomes" id="UP000192591">
    <property type="component" value="Unassembled WGS sequence"/>
</dbReference>
<dbReference type="Pfam" id="PF12740">
    <property type="entry name" value="PETase"/>
    <property type="match status" value="1"/>
</dbReference>
<dbReference type="STRING" id="1962155.B1813_16610"/>
<name>A0A1V9A252_SACPI</name>
<sequence>MASTAKRLLEELSHQGPHDVLRGDLALVGLPGVVFTPRTGLNLPAVAFGHGWVQPPGRYHGLLRHLASWGIVAAAPATHRGALPSHRLFAADLRSTLEIVTTLRLGVDGISVDRTKLGVAGHSVGGGAAVLAAAPGDGTGPEVKAVATVAAAQTIPPATTAALTITAPGLHLAGDSDLIAPASGNAEAISKAWAGPVQLRTIPKMTHLGVTEGTHWSQALLQGKPQHSVQRRVRALFTAFFLTKLTGDKTYRELFDADLKAAPVTYDDRTARPAPAPA</sequence>
<keyword evidence="3" id="KW-1185">Reference proteome</keyword>
<dbReference type="RefSeq" id="WP_081193328.1">
    <property type="nucleotide sequence ID" value="NZ_MWIH01000006.1"/>
</dbReference>
<feature type="domain" description="PET hydrolase/cutinase-like" evidence="1">
    <location>
        <begin position="34"/>
        <end position="187"/>
    </location>
</feature>
<evidence type="ECO:0000259" key="1">
    <source>
        <dbReference type="Pfam" id="PF12740"/>
    </source>
</evidence>
<evidence type="ECO:0000313" key="2">
    <source>
        <dbReference type="EMBL" id="OQO91110.1"/>
    </source>
</evidence>